<dbReference type="RefSeq" id="WP_012291358.1">
    <property type="nucleotide sequence ID" value="NC_010377.1"/>
</dbReference>
<dbReference type="EMBL" id="AM905950">
    <property type="protein sequence ID" value="CAP20210.1"/>
    <property type="molecule type" value="Genomic_DNA"/>
</dbReference>
<evidence type="ECO:0000313" key="1">
    <source>
        <dbReference type="EMBL" id="CAP20210.1"/>
    </source>
</evidence>
<name>B0RKZ5_YEREN</name>
<reference evidence="1" key="1">
    <citation type="journal article" date="2008" name="J. Bacteriol.">
        <title>Genetic and functional properties of the self-transmissible Yersinia enterocolitica plasmid pYE854, which mobilizes the virulence plasmid pYV.</title>
        <authorList>
            <person name="Hammerl J.A."/>
            <person name="Klein I."/>
            <person name="Lanka E."/>
            <person name="Appel B."/>
            <person name="Hertwig S."/>
        </authorList>
    </citation>
    <scope>NUCLEOTIDE SEQUENCE [LARGE SCALE GENOMIC DNA]</scope>
    <source>
        <strain evidence="1">29854</strain>
        <plasmid evidence="1">pYE854</plasmid>
    </source>
</reference>
<dbReference type="KEGG" id="yef:FORC2_p050"/>
<keyword evidence="1" id="KW-0614">Plasmid</keyword>
<protein>
    <submittedName>
        <fullName evidence="1">Uncharacterized protein</fullName>
    </submittedName>
</protein>
<geneLocation type="plasmid" evidence="1">
    <name>pYE854</name>
</geneLocation>
<accession>B0RKZ5</accession>
<proteinExistence type="predicted"/>
<dbReference type="PATRIC" id="fig|630.128.peg.4521"/>
<organism evidence="1">
    <name type="scientific">Yersinia enterocolitica</name>
    <dbReference type="NCBI Taxonomy" id="630"/>
    <lineage>
        <taxon>Bacteria</taxon>
        <taxon>Pseudomonadati</taxon>
        <taxon>Pseudomonadota</taxon>
        <taxon>Gammaproteobacteria</taxon>
        <taxon>Enterobacterales</taxon>
        <taxon>Yersiniaceae</taxon>
        <taxon>Yersinia</taxon>
    </lineage>
</organism>
<dbReference type="AlphaFoldDB" id="B0RKZ5"/>
<sequence length="93" mass="10836">MSTIPEPEHQKVRYLINHLNTKKPDYLKQNPRIMSFANIYMASMGGSAEIGTPHVRFFVDTHDYATRALDKVFFDEFGEHLAFSPTLRWNYKG</sequence>